<dbReference type="EMBL" id="JAALLT010000002">
    <property type="protein sequence ID" value="NGP75928.1"/>
    <property type="molecule type" value="Genomic_DNA"/>
</dbReference>
<dbReference type="RefSeq" id="WP_165139827.1">
    <property type="nucleotide sequence ID" value="NZ_JAALLT010000002.1"/>
</dbReference>
<comment type="caution">
    <text evidence="2">The sequence shown here is derived from an EMBL/GenBank/DDBJ whole genome shotgun (WGS) entry which is preliminary data.</text>
</comment>
<keyword evidence="3" id="KW-1185">Reference proteome</keyword>
<sequence>MKFSLVIITWNQIEKLKKCLISLEEKVDFTNGELIIIDNNSTDDTLKWVQNYNGINLKLIKNKTNQGVARARNQGVKRSDGNYIIFLDDDTIIHNDIFQDAFNYLEDHPNIGLLGPRLLFENGDVQPSARPFPTLKGILGRGLPQFTPSSFREDYLNKYLNVETPVTVDWVLGACQIIREKVFDEVGLLDTSYFFGYEDIDFCRRLKNSGWEVCYHPGFQLTHCYQRKSAGKLFSKMKFYHLLSILKYFKKFGFKSSDN</sequence>
<keyword evidence="2" id="KW-0808">Transferase</keyword>
<dbReference type="CDD" id="cd04186">
    <property type="entry name" value="GT_2_like_c"/>
    <property type="match status" value="1"/>
</dbReference>
<protein>
    <submittedName>
        <fullName evidence="2">Glycosyltransferase family 2 protein</fullName>
    </submittedName>
</protein>
<dbReference type="Proteomes" id="UP000473278">
    <property type="component" value="Unassembled WGS sequence"/>
</dbReference>
<evidence type="ECO:0000313" key="2">
    <source>
        <dbReference type="EMBL" id="NGP75928.1"/>
    </source>
</evidence>
<dbReference type="InterPro" id="IPR001173">
    <property type="entry name" value="Glyco_trans_2-like"/>
</dbReference>
<accession>A0A6M1SUW7</accession>
<dbReference type="PANTHER" id="PTHR43179:SF7">
    <property type="entry name" value="RHAMNOSYLTRANSFERASE WBBL"/>
    <property type="match status" value="1"/>
</dbReference>
<gene>
    <name evidence="2" type="ORF">G3570_04735</name>
</gene>
<dbReference type="Pfam" id="PF00535">
    <property type="entry name" value="Glycos_transf_2"/>
    <property type="match status" value="1"/>
</dbReference>
<dbReference type="AlphaFoldDB" id="A0A6M1SUW7"/>
<dbReference type="GO" id="GO:0016740">
    <property type="term" value="F:transferase activity"/>
    <property type="evidence" value="ECO:0007669"/>
    <property type="project" value="UniProtKB-KW"/>
</dbReference>
<dbReference type="Gene3D" id="3.90.550.10">
    <property type="entry name" value="Spore Coat Polysaccharide Biosynthesis Protein SpsA, Chain A"/>
    <property type="match status" value="1"/>
</dbReference>
<evidence type="ECO:0000313" key="3">
    <source>
        <dbReference type="Proteomes" id="UP000473278"/>
    </source>
</evidence>
<dbReference type="InterPro" id="IPR029044">
    <property type="entry name" value="Nucleotide-diphossugar_trans"/>
</dbReference>
<proteinExistence type="predicted"/>
<dbReference type="SUPFAM" id="SSF53448">
    <property type="entry name" value="Nucleotide-diphospho-sugar transferases"/>
    <property type="match status" value="1"/>
</dbReference>
<feature type="domain" description="Glycosyltransferase 2-like" evidence="1">
    <location>
        <begin position="4"/>
        <end position="186"/>
    </location>
</feature>
<organism evidence="2 3">
    <name type="scientific">Halalkalibaculum roseum</name>
    <dbReference type="NCBI Taxonomy" id="2709311"/>
    <lineage>
        <taxon>Bacteria</taxon>
        <taxon>Pseudomonadati</taxon>
        <taxon>Balneolota</taxon>
        <taxon>Balneolia</taxon>
        <taxon>Balneolales</taxon>
        <taxon>Balneolaceae</taxon>
        <taxon>Halalkalibaculum</taxon>
    </lineage>
</organism>
<reference evidence="2 3" key="1">
    <citation type="submission" date="2020-02" db="EMBL/GenBank/DDBJ databases">
        <title>Balneolaceae bacterium YR4-1, complete genome.</title>
        <authorList>
            <person name="Li Y."/>
            <person name="Wu S."/>
        </authorList>
    </citation>
    <scope>NUCLEOTIDE SEQUENCE [LARGE SCALE GENOMIC DNA]</scope>
    <source>
        <strain evidence="2 3">YR4-1</strain>
    </source>
</reference>
<evidence type="ECO:0000259" key="1">
    <source>
        <dbReference type="Pfam" id="PF00535"/>
    </source>
</evidence>
<name>A0A6M1SUW7_9BACT</name>
<dbReference type="PANTHER" id="PTHR43179">
    <property type="entry name" value="RHAMNOSYLTRANSFERASE WBBL"/>
    <property type="match status" value="1"/>
</dbReference>